<feature type="domain" description="Heterokaryon incompatibility" evidence="1">
    <location>
        <begin position="89"/>
        <end position="245"/>
    </location>
</feature>
<dbReference type="InterPro" id="IPR052895">
    <property type="entry name" value="HetReg/Transcr_Mod"/>
</dbReference>
<name>A0A2S6CMW7_9PEZI</name>
<evidence type="ECO:0000259" key="1">
    <source>
        <dbReference type="Pfam" id="PF06985"/>
    </source>
</evidence>
<dbReference type="Proteomes" id="UP000237631">
    <property type="component" value="Unassembled WGS sequence"/>
</dbReference>
<organism evidence="2 3">
    <name type="scientific">Cercospora berteroae</name>
    <dbReference type="NCBI Taxonomy" id="357750"/>
    <lineage>
        <taxon>Eukaryota</taxon>
        <taxon>Fungi</taxon>
        <taxon>Dikarya</taxon>
        <taxon>Ascomycota</taxon>
        <taxon>Pezizomycotina</taxon>
        <taxon>Dothideomycetes</taxon>
        <taxon>Dothideomycetidae</taxon>
        <taxon>Mycosphaerellales</taxon>
        <taxon>Mycosphaerellaceae</taxon>
        <taxon>Cercospora</taxon>
    </lineage>
</organism>
<dbReference type="Pfam" id="PF26639">
    <property type="entry name" value="Het-6_barrel"/>
    <property type="match status" value="1"/>
</dbReference>
<dbReference type="OrthoDB" id="3553147at2759"/>
<comment type="caution">
    <text evidence="2">The sequence shown here is derived from an EMBL/GenBank/DDBJ whole genome shotgun (WGS) entry which is preliminary data.</text>
</comment>
<accession>A0A2S6CMW7</accession>
<dbReference type="PANTHER" id="PTHR24148:SF73">
    <property type="entry name" value="HET DOMAIN PROTEIN (AFU_ORTHOLOGUE AFUA_8G01020)"/>
    <property type="match status" value="1"/>
</dbReference>
<dbReference type="EMBL" id="PNEN01000156">
    <property type="protein sequence ID" value="PPJ61083.1"/>
    <property type="molecule type" value="Genomic_DNA"/>
</dbReference>
<evidence type="ECO:0000313" key="3">
    <source>
        <dbReference type="Proteomes" id="UP000237631"/>
    </source>
</evidence>
<protein>
    <recommendedName>
        <fullName evidence="1">Heterokaryon incompatibility domain-containing protein</fullName>
    </recommendedName>
</protein>
<reference evidence="3" key="1">
    <citation type="journal article" date="2017" name="bioRxiv">
        <title>Conservation of a gene cluster reveals novel cercosporin biosynthetic mechanisms and extends production to the genus Colletotrichum.</title>
        <authorList>
            <person name="de Jonge R."/>
            <person name="Ebert M.K."/>
            <person name="Huitt-Roehl C.R."/>
            <person name="Pal P."/>
            <person name="Suttle J.C."/>
            <person name="Spanner R.E."/>
            <person name="Neubauer J.D."/>
            <person name="Jurick W.M.II."/>
            <person name="Stott K.A."/>
            <person name="Secor G.A."/>
            <person name="Thomma B.P.H.J."/>
            <person name="Van de Peer Y."/>
            <person name="Townsend C.A."/>
            <person name="Bolton M.D."/>
        </authorList>
    </citation>
    <scope>NUCLEOTIDE SEQUENCE [LARGE SCALE GENOMIC DNA]</scope>
    <source>
        <strain evidence="3">CBS538.71</strain>
    </source>
</reference>
<keyword evidence="3" id="KW-1185">Reference proteome</keyword>
<dbReference type="AlphaFoldDB" id="A0A2S6CMW7"/>
<dbReference type="PANTHER" id="PTHR24148">
    <property type="entry name" value="ANKYRIN REPEAT DOMAIN-CONTAINING PROTEIN 39 HOMOLOG-RELATED"/>
    <property type="match status" value="1"/>
</dbReference>
<dbReference type="InterPro" id="IPR010730">
    <property type="entry name" value="HET"/>
</dbReference>
<sequence length="631" mass="71783">MPFFSRKKKPEVLVAQNRKTSALHHSGLQQVQQQVLPITSQQDPRRKKVLRPEVKEIRLLCLLPGKGVQPLCCRIKHTALEVKRGQEKYETVSYCWGQNPGRTYISIDGVPVQVTESSSRVLQRLRHPTHERTVWIDAICIDQSNNEEKGSQVSFMSDIYRKGSTNVVWLGDCAPLDAERIATTIRKVVANMRQATHDFKDMSYIMYGAGSKNVDGKLLDTRIDLGPLLILFSRPWFGRLWVAQEATLSTTSICHLGQESFLLTDVLLVAAWLGYNRQQVPAELDSLQGLAAARAMWYLRNIRPWDIKDLYMIYTLTRNFQATESRDHVFALLSMYDVQVPQLNVQQRLLMPSYGESGKPLHEVFRDATRAAIEDGRHLCILHFVDPFVALPGMPTWALRFDRRTVDDHNRVCRASGFHATADTILQFLPCKNPDILALRGMTIAEVGQMSEICPVQQKWANGARRAFMNEVYAMMRMRAEDRSDELASTLIGGVNLKHERARKPDFEDFRAFQKYSKRYPNKEPSSQMTDDTSVRAARWYRASEKAMLNSRFFVTTEGRSGIGPPLMSAGKYGRDRIVALFGGPALLVLRPLGNDQYLFIGECYLHGCMYGDTVKARITAQIPAEPFYIL</sequence>
<evidence type="ECO:0000313" key="2">
    <source>
        <dbReference type="EMBL" id="PPJ61083.1"/>
    </source>
</evidence>
<dbReference type="Pfam" id="PF06985">
    <property type="entry name" value="HET"/>
    <property type="match status" value="1"/>
</dbReference>
<proteinExistence type="predicted"/>
<gene>
    <name evidence="2" type="ORF">CBER1_07402</name>
</gene>